<dbReference type="AlphaFoldDB" id="A1WL17"/>
<sequence length="134" mass="14727">MLPMHPPQKFFNQGRTHRKRCASGPQRVLAIVWMSLCRAHFHGKDFRHQTWCVAVAICVMDAQPSAPWCRPVGVLSMRIAVPERAGLADQVDACAGAHGHAGRHLRKARPVHGQPLRAPGRARGVAGFTRRGCA</sequence>
<evidence type="ECO:0000313" key="2">
    <source>
        <dbReference type="Proteomes" id="UP000000374"/>
    </source>
</evidence>
<protein>
    <submittedName>
        <fullName evidence="1">Uncharacterized protein</fullName>
    </submittedName>
</protein>
<keyword evidence="2" id="KW-1185">Reference proteome</keyword>
<dbReference type="EMBL" id="CP000542">
    <property type="protein sequence ID" value="ABM58324.1"/>
    <property type="molecule type" value="Genomic_DNA"/>
</dbReference>
<dbReference type="STRING" id="391735.Veis_2579"/>
<name>A1WL17_VEREI</name>
<dbReference type="HOGENOM" id="CLU_1895307_0_0_4"/>
<reference evidence="2" key="1">
    <citation type="submission" date="2006-12" db="EMBL/GenBank/DDBJ databases">
        <title>Complete sequence of chromosome 1 of Verminephrobacter eiseniae EF01-2.</title>
        <authorList>
            <person name="Copeland A."/>
            <person name="Lucas S."/>
            <person name="Lapidus A."/>
            <person name="Barry K."/>
            <person name="Detter J.C."/>
            <person name="Glavina del Rio T."/>
            <person name="Dalin E."/>
            <person name="Tice H."/>
            <person name="Pitluck S."/>
            <person name="Chertkov O."/>
            <person name="Brettin T."/>
            <person name="Bruce D."/>
            <person name="Han C."/>
            <person name="Tapia R."/>
            <person name="Gilna P."/>
            <person name="Schmutz J."/>
            <person name="Larimer F."/>
            <person name="Land M."/>
            <person name="Hauser L."/>
            <person name="Kyrpides N."/>
            <person name="Kim E."/>
            <person name="Stahl D."/>
            <person name="Richardson P."/>
        </authorList>
    </citation>
    <scope>NUCLEOTIDE SEQUENCE [LARGE SCALE GENOMIC DNA]</scope>
    <source>
        <strain evidence="2">EF01-2</strain>
    </source>
</reference>
<accession>A1WL17</accession>
<proteinExistence type="predicted"/>
<organism evidence="1 2">
    <name type="scientific">Verminephrobacter eiseniae (strain EF01-2)</name>
    <dbReference type="NCBI Taxonomy" id="391735"/>
    <lineage>
        <taxon>Bacteria</taxon>
        <taxon>Pseudomonadati</taxon>
        <taxon>Pseudomonadota</taxon>
        <taxon>Betaproteobacteria</taxon>
        <taxon>Burkholderiales</taxon>
        <taxon>Comamonadaceae</taxon>
        <taxon>Verminephrobacter</taxon>
    </lineage>
</organism>
<dbReference type="Proteomes" id="UP000000374">
    <property type="component" value="Chromosome"/>
</dbReference>
<dbReference type="KEGG" id="vei:Veis_2579"/>
<gene>
    <name evidence="1" type="ordered locus">Veis_2579</name>
</gene>
<evidence type="ECO:0000313" key="1">
    <source>
        <dbReference type="EMBL" id="ABM58324.1"/>
    </source>
</evidence>